<name>A0A2S8F3Z4_9BACT</name>
<gene>
    <name evidence="1" type="ORF">C5Y98_29420</name>
</gene>
<dbReference type="EMBL" id="PUIB01000029">
    <property type="protein sequence ID" value="PQO26892.1"/>
    <property type="molecule type" value="Genomic_DNA"/>
</dbReference>
<proteinExistence type="predicted"/>
<evidence type="ECO:0000313" key="1">
    <source>
        <dbReference type="EMBL" id="PQO26892.1"/>
    </source>
</evidence>
<dbReference type="OrthoDB" id="282960at2"/>
<comment type="caution">
    <text evidence="1">The sequence shown here is derived from an EMBL/GenBank/DDBJ whole genome shotgun (WGS) entry which is preliminary data.</text>
</comment>
<dbReference type="InterPro" id="IPR018715">
    <property type="entry name" value="DUF2239"/>
</dbReference>
<dbReference type="Pfam" id="PF09998">
    <property type="entry name" value="DUF2239"/>
    <property type="match status" value="1"/>
</dbReference>
<protein>
    <submittedName>
        <fullName evidence="1">DUF2239 domain-containing protein</fullName>
    </submittedName>
</protein>
<sequence length="204" mass="22601">MYATARTSCTAFSGFCQIGSGELGAITPVIWRTLQDPEHETVLVFEDETGHQVEVDFRGDLEDVLDRLETAARWANDDTAPPKTRGRGRPKLGVVAREVTLLPRHWQWLDTQPGGASAALRRLVEEAKRASGPADRLRKSQESAYRFMSSMAGDLEGFEEASRALFAGDAVRFNEMTKNWPNDVRQHAQRLGAIALETSSEPDA</sequence>
<reference evidence="1 2" key="1">
    <citation type="submission" date="2018-02" db="EMBL/GenBank/DDBJ databases">
        <title>Comparative genomes isolates from brazilian mangrove.</title>
        <authorList>
            <person name="Araujo J.E."/>
            <person name="Taketani R.G."/>
            <person name="Silva M.C.P."/>
            <person name="Loureco M.V."/>
            <person name="Andreote F.D."/>
        </authorList>
    </citation>
    <scope>NUCLEOTIDE SEQUENCE [LARGE SCALE GENOMIC DNA]</scope>
    <source>
        <strain evidence="1 2">NAP PRIS-MGV</strain>
    </source>
</reference>
<evidence type="ECO:0000313" key="2">
    <source>
        <dbReference type="Proteomes" id="UP000239388"/>
    </source>
</evidence>
<dbReference type="Proteomes" id="UP000239388">
    <property type="component" value="Unassembled WGS sequence"/>
</dbReference>
<accession>A0A2S8F3Z4</accession>
<dbReference type="RefSeq" id="WP_105360000.1">
    <property type="nucleotide sequence ID" value="NZ_PUIB01000029.1"/>
</dbReference>
<organism evidence="1 2">
    <name type="scientific">Blastopirellula marina</name>
    <dbReference type="NCBI Taxonomy" id="124"/>
    <lineage>
        <taxon>Bacteria</taxon>
        <taxon>Pseudomonadati</taxon>
        <taxon>Planctomycetota</taxon>
        <taxon>Planctomycetia</taxon>
        <taxon>Pirellulales</taxon>
        <taxon>Pirellulaceae</taxon>
        <taxon>Blastopirellula</taxon>
    </lineage>
</organism>
<dbReference type="AlphaFoldDB" id="A0A2S8F3Z4"/>